<evidence type="ECO:0000256" key="1">
    <source>
        <dbReference type="SAM" id="Phobius"/>
    </source>
</evidence>
<dbReference type="Proteomes" id="UP000294558">
    <property type="component" value="Unassembled WGS sequence"/>
</dbReference>
<comment type="caution">
    <text evidence="3">The sequence shown here is derived from an EMBL/GenBank/DDBJ whole genome shotgun (WGS) entry which is preliminary data.</text>
</comment>
<reference evidence="3 4" key="1">
    <citation type="submission" date="2019-03" db="EMBL/GenBank/DDBJ databases">
        <title>Sequencing the genomes of 1000 actinobacteria strains.</title>
        <authorList>
            <person name="Klenk H.-P."/>
        </authorList>
    </citation>
    <scope>NUCLEOTIDE SEQUENCE [LARGE SCALE GENOMIC DNA]</scope>
    <source>
        <strain evidence="3 4">DSM 18936</strain>
    </source>
</reference>
<dbReference type="InterPro" id="IPR012495">
    <property type="entry name" value="TadE-like_dom"/>
</dbReference>
<evidence type="ECO:0000259" key="2">
    <source>
        <dbReference type="Pfam" id="PF07811"/>
    </source>
</evidence>
<evidence type="ECO:0000313" key="4">
    <source>
        <dbReference type="Proteomes" id="UP000294558"/>
    </source>
</evidence>
<organism evidence="3 4">
    <name type="scientific">Ilumatobacter fluminis</name>
    <dbReference type="NCBI Taxonomy" id="467091"/>
    <lineage>
        <taxon>Bacteria</taxon>
        <taxon>Bacillati</taxon>
        <taxon>Actinomycetota</taxon>
        <taxon>Acidimicrobiia</taxon>
        <taxon>Acidimicrobiales</taxon>
        <taxon>Ilumatobacteraceae</taxon>
        <taxon>Ilumatobacter</taxon>
    </lineage>
</organism>
<dbReference type="RefSeq" id="WP_133867676.1">
    <property type="nucleotide sequence ID" value="NZ_SOAU01000001.1"/>
</dbReference>
<sequence length="121" mass="12252">MTRRRDRGQAAVEFAIVCPAVIVLALGIVQVSIIATRQLALEHVARSAARAASVAADPASAASAHASSATGLAPLAVTTTVADSTVTVEVEFVDPTSVPIVGAAIGDVRLTGRATMPREPP</sequence>
<feature type="transmembrane region" description="Helical" evidence="1">
    <location>
        <begin position="12"/>
        <end position="35"/>
    </location>
</feature>
<protein>
    <submittedName>
        <fullName evidence="3">TadE-like protein</fullName>
    </submittedName>
</protein>
<keyword evidence="4" id="KW-1185">Reference proteome</keyword>
<evidence type="ECO:0000313" key="3">
    <source>
        <dbReference type="EMBL" id="TDT15204.1"/>
    </source>
</evidence>
<keyword evidence="1" id="KW-1133">Transmembrane helix</keyword>
<feature type="domain" description="TadE-like" evidence="2">
    <location>
        <begin position="8"/>
        <end position="50"/>
    </location>
</feature>
<dbReference type="OrthoDB" id="5190946at2"/>
<keyword evidence="1" id="KW-0812">Transmembrane</keyword>
<keyword evidence="1" id="KW-0472">Membrane</keyword>
<dbReference type="AlphaFoldDB" id="A0A4R7HX91"/>
<accession>A0A4R7HX91</accession>
<gene>
    <name evidence="3" type="ORF">BDK89_0768</name>
</gene>
<dbReference type="EMBL" id="SOAU01000001">
    <property type="protein sequence ID" value="TDT15204.1"/>
    <property type="molecule type" value="Genomic_DNA"/>
</dbReference>
<dbReference type="Pfam" id="PF07811">
    <property type="entry name" value="TadE"/>
    <property type="match status" value="1"/>
</dbReference>
<name>A0A4R7HX91_9ACTN</name>
<proteinExistence type="predicted"/>